<evidence type="ECO:0000313" key="3">
    <source>
        <dbReference type="Proteomes" id="UP001182556"/>
    </source>
</evidence>
<evidence type="ECO:0000313" key="2">
    <source>
        <dbReference type="EMBL" id="KAK1928053.1"/>
    </source>
</evidence>
<gene>
    <name evidence="2" type="ORF">DB88DRAFT_480205</name>
</gene>
<comment type="caution">
    <text evidence="2">The sequence shown here is derived from an EMBL/GenBank/DDBJ whole genome shotgun (WGS) entry which is preliminary data.</text>
</comment>
<dbReference type="InterPro" id="IPR027706">
    <property type="entry name" value="PGP_Pase"/>
</dbReference>
<sequence length="413" mass="46013">MPRLPNFLIHLSAFVRPHLLRPDIRVPHIGYVDYPALRREGFNAVVVDKDNCVTLPNVDEVYPPYQPGWDSLLTAFPPGRVLIVSNSAGTPKDPSGIAAEAVSLNLRAPVLVRETPKPGCASEILAYFQGQLGRPTTLRGRIHAQTERLIEVEQQDEKEMLKRWIDQADHGPLLEPAKEVTSSSEQLRDRAVEKETETSHEAIETTRVEGTDLTGPLRILVIGDRLFTDTLLAHRLSRLLPRQPSPSVLSIHTTLLPQPSDVRLLRWVEDKLSKGRLRAGPVDWSRYVRNPYAGVPSLTEIEAVPRVTFRDKLRDLREDVRESKLQWDPRTWTAFDLAVGVGRGLYWVETRSWRLLKGGGLWLWAKSKDLVQRARQGGSKANVDKAEDASGESAASSPPASSGKLSESKAVAA</sequence>
<dbReference type="Proteomes" id="UP001182556">
    <property type="component" value="Unassembled WGS sequence"/>
</dbReference>
<dbReference type="EMBL" id="JAODAN010000001">
    <property type="protein sequence ID" value="KAK1928053.1"/>
    <property type="molecule type" value="Genomic_DNA"/>
</dbReference>
<dbReference type="AlphaFoldDB" id="A0AAD9FXH9"/>
<dbReference type="GO" id="GO:0008962">
    <property type="term" value="F:phosphatidylglycerophosphatase activity"/>
    <property type="evidence" value="ECO:0007669"/>
    <property type="project" value="InterPro"/>
</dbReference>
<organism evidence="2 3">
    <name type="scientific">Papiliotrema laurentii</name>
    <name type="common">Cryptococcus laurentii</name>
    <dbReference type="NCBI Taxonomy" id="5418"/>
    <lineage>
        <taxon>Eukaryota</taxon>
        <taxon>Fungi</taxon>
        <taxon>Dikarya</taxon>
        <taxon>Basidiomycota</taxon>
        <taxon>Agaricomycotina</taxon>
        <taxon>Tremellomycetes</taxon>
        <taxon>Tremellales</taxon>
        <taxon>Rhynchogastremaceae</taxon>
        <taxon>Papiliotrema</taxon>
    </lineage>
</organism>
<keyword evidence="3" id="KW-1185">Reference proteome</keyword>
<evidence type="ECO:0000256" key="1">
    <source>
        <dbReference type="SAM" id="MobiDB-lite"/>
    </source>
</evidence>
<feature type="region of interest" description="Disordered" evidence="1">
    <location>
        <begin position="375"/>
        <end position="413"/>
    </location>
</feature>
<reference evidence="2" key="1">
    <citation type="submission" date="2023-02" db="EMBL/GenBank/DDBJ databases">
        <title>Identification and recombinant expression of a fungal hydrolase from Papiliotrema laurentii that hydrolyzes apple cutin and clears colloidal polyester polyurethane.</title>
        <authorList>
            <consortium name="DOE Joint Genome Institute"/>
            <person name="Roman V.A."/>
            <person name="Bojanowski C."/>
            <person name="Crable B.R."/>
            <person name="Wagner D.N."/>
            <person name="Hung C.S."/>
            <person name="Nadeau L.J."/>
            <person name="Schratz L."/>
            <person name="Haridas S."/>
            <person name="Pangilinan J."/>
            <person name="Lipzen A."/>
            <person name="Na H."/>
            <person name="Yan M."/>
            <person name="Ng V."/>
            <person name="Grigoriev I.V."/>
            <person name="Spatafora J.W."/>
            <person name="Barlow D."/>
            <person name="Biffinger J."/>
            <person name="Kelley-Loughnane N."/>
            <person name="Varaljay V.A."/>
            <person name="Crookes-Goodson W.J."/>
        </authorList>
    </citation>
    <scope>NUCLEOTIDE SEQUENCE</scope>
    <source>
        <strain evidence="2">5307AH</strain>
    </source>
</reference>
<feature type="compositionally biased region" description="Low complexity" evidence="1">
    <location>
        <begin position="391"/>
        <end position="405"/>
    </location>
</feature>
<name>A0AAD9FXH9_PAPLA</name>
<accession>A0AAD9FXH9</accession>
<dbReference type="Pfam" id="PF09419">
    <property type="entry name" value="PGP_phosphatase"/>
    <property type="match status" value="1"/>
</dbReference>
<protein>
    <submittedName>
        <fullName evidence="2">Mitochondrial PGP phosphatase-domain-containing protein</fullName>
    </submittedName>
</protein>
<proteinExistence type="predicted"/>